<dbReference type="AlphaFoldDB" id="A0A813LUV3"/>
<reference evidence="1" key="1">
    <citation type="submission" date="2021-02" db="EMBL/GenBank/DDBJ databases">
        <authorList>
            <person name="Dougan E. K."/>
            <person name="Rhodes N."/>
            <person name="Thang M."/>
            <person name="Chan C."/>
        </authorList>
    </citation>
    <scope>NUCLEOTIDE SEQUENCE</scope>
</reference>
<proteinExistence type="predicted"/>
<evidence type="ECO:0000313" key="2">
    <source>
        <dbReference type="Proteomes" id="UP000626109"/>
    </source>
</evidence>
<dbReference type="Proteomes" id="UP000626109">
    <property type="component" value="Unassembled WGS sequence"/>
</dbReference>
<organism evidence="1 2">
    <name type="scientific">Polarella glacialis</name>
    <name type="common">Dinoflagellate</name>
    <dbReference type="NCBI Taxonomy" id="89957"/>
    <lineage>
        <taxon>Eukaryota</taxon>
        <taxon>Sar</taxon>
        <taxon>Alveolata</taxon>
        <taxon>Dinophyceae</taxon>
        <taxon>Suessiales</taxon>
        <taxon>Suessiaceae</taxon>
        <taxon>Polarella</taxon>
    </lineage>
</organism>
<sequence>MAAMAAMALPEQGPGLGALESSWLPEFSPGRICFSLALLMVSARARSEVASLNGPWQILLSDLLARVKPAESETDCVDARVEQMLATKLEVMGAHAGDWSRPTPRKPETNSSRAVSRWLNEASNCVSLPLGCL</sequence>
<comment type="caution">
    <text evidence="1">The sequence shown here is derived from an EMBL/GenBank/DDBJ whole genome shotgun (WGS) entry which is preliminary data.</text>
</comment>
<gene>
    <name evidence="1" type="ORF">PGLA2088_LOCUS49227</name>
</gene>
<accession>A0A813LUV3</accession>
<protein>
    <submittedName>
        <fullName evidence="1">Uncharacterized protein</fullName>
    </submittedName>
</protein>
<evidence type="ECO:0000313" key="1">
    <source>
        <dbReference type="EMBL" id="CAE8738512.1"/>
    </source>
</evidence>
<dbReference type="EMBL" id="CAJNNW010036956">
    <property type="protein sequence ID" value="CAE8738512.1"/>
    <property type="molecule type" value="Genomic_DNA"/>
</dbReference>
<name>A0A813LUV3_POLGL</name>